<dbReference type="OrthoDB" id="3364132at2759"/>
<feature type="domain" description="DUF7918" evidence="2">
    <location>
        <begin position="5"/>
        <end position="208"/>
    </location>
</feature>
<dbReference type="AlphaFoldDB" id="A0A0C3NMU9"/>
<dbReference type="PANTHER" id="PTHR36223">
    <property type="entry name" value="BETA-LACTAMASE-TYPE TRANSPEPTIDASE FOLD DOMAIN CONTAINING PROTEIN"/>
    <property type="match status" value="1"/>
</dbReference>
<dbReference type="PANTHER" id="PTHR36223:SF1">
    <property type="entry name" value="TRANSCRIPTION ELONGATION FACTOR EAF N-TERMINAL DOMAIN-CONTAINING PROTEIN"/>
    <property type="match status" value="1"/>
</dbReference>
<name>A0A0C3NMU9_PHLG1</name>
<gene>
    <name evidence="3" type="ORF">PHLGIDRAFT_30526</name>
</gene>
<accession>A0A0C3NMU9</accession>
<protein>
    <recommendedName>
        <fullName evidence="2">DUF7918 domain-containing protein</fullName>
    </recommendedName>
</protein>
<dbReference type="Proteomes" id="UP000053257">
    <property type="component" value="Unassembled WGS sequence"/>
</dbReference>
<sequence length="313" mass="34761">MKYDGVSFSIKVGEDTIEEYEVTVNKETKELACWIPSEVGAEFCIVGNNDLKEYGVLCWVKLDGRNTCIEWMDASESNCMIEGALVAENAVLPFVFSPILLTDDETARHRAIPDLHALGTIQVMIRRGKVVSKKPWTKPSNVDLSNLGPLHERTKKAGAHCVSLGKQRQVEKASMLSCKSVDTEDEPYCTFLFRYRPRDVLQAQGIIAAPQIPAHPNAQAGPSPKGATTSRKRPQNSQEPGQPEVKEESDDSDQDGESPGAMQARLDTMTADMEALRAQMFKAKSKRERKRVKRERSPIRLETSGAVIDLTLE</sequence>
<dbReference type="HOGENOM" id="CLU_060356_3_1_1"/>
<evidence type="ECO:0000259" key="2">
    <source>
        <dbReference type="Pfam" id="PF25534"/>
    </source>
</evidence>
<feature type="compositionally biased region" description="Low complexity" evidence="1">
    <location>
        <begin position="211"/>
        <end position="220"/>
    </location>
</feature>
<reference evidence="3 4" key="1">
    <citation type="journal article" date="2014" name="PLoS Genet.">
        <title>Analysis of the Phlebiopsis gigantea genome, transcriptome and secretome provides insight into its pioneer colonization strategies of wood.</title>
        <authorList>
            <person name="Hori C."/>
            <person name="Ishida T."/>
            <person name="Igarashi K."/>
            <person name="Samejima M."/>
            <person name="Suzuki H."/>
            <person name="Master E."/>
            <person name="Ferreira P."/>
            <person name="Ruiz-Duenas F.J."/>
            <person name="Held B."/>
            <person name="Canessa P."/>
            <person name="Larrondo L.F."/>
            <person name="Schmoll M."/>
            <person name="Druzhinina I.S."/>
            <person name="Kubicek C.P."/>
            <person name="Gaskell J.A."/>
            <person name="Kersten P."/>
            <person name="St John F."/>
            <person name="Glasner J."/>
            <person name="Sabat G."/>
            <person name="Splinter BonDurant S."/>
            <person name="Syed K."/>
            <person name="Yadav J."/>
            <person name="Mgbeahuruike A.C."/>
            <person name="Kovalchuk A."/>
            <person name="Asiegbu F.O."/>
            <person name="Lackner G."/>
            <person name="Hoffmeister D."/>
            <person name="Rencoret J."/>
            <person name="Gutierrez A."/>
            <person name="Sun H."/>
            <person name="Lindquist E."/>
            <person name="Barry K."/>
            <person name="Riley R."/>
            <person name="Grigoriev I.V."/>
            <person name="Henrissat B."/>
            <person name="Kues U."/>
            <person name="Berka R.M."/>
            <person name="Martinez A.T."/>
            <person name="Covert S.F."/>
            <person name="Blanchette R.A."/>
            <person name="Cullen D."/>
        </authorList>
    </citation>
    <scope>NUCLEOTIDE SEQUENCE [LARGE SCALE GENOMIC DNA]</scope>
    <source>
        <strain evidence="3 4">11061_1 CR5-6</strain>
    </source>
</reference>
<feature type="region of interest" description="Disordered" evidence="1">
    <location>
        <begin position="211"/>
        <end position="297"/>
    </location>
</feature>
<dbReference type="Pfam" id="PF25534">
    <property type="entry name" value="DUF7918"/>
    <property type="match status" value="1"/>
</dbReference>
<feature type="compositionally biased region" description="Basic residues" evidence="1">
    <location>
        <begin position="283"/>
        <end position="294"/>
    </location>
</feature>
<evidence type="ECO:0000313" key="4">
    <source>
        <dbReference type="Proteomes" id="UP000053257"/>
    </source>
</evidence>
<dbReference type="InterPro" id="IPR057678">
    <property type="entry name" value="DUF7918"/>
</dbReference>
<evidence type="ECO:0000313" key="3">
    <source>
        <dbReference type="EMBL" id="KIP06364.1"/>
    </source>
</evidence>
<feature type="compositionally biased region" description="Acidic residues" evidence="1">
    <location>
        <begin position="247"/>
        <end position="256"/>
    </location>
</feature>
<keyword evidence="4" id="KW-1185">Reference proteome</keyword>
<evidence type="ECO:0000256" key="1">
    <source>
        <dbReference type="SAM" id="MobiDB-lite"/>
    </source>
</evidence>
<organism evidence="3 4">
    <name type="scientific">Phlebiopsis gigantea (strain 11061_1 CR5-6)</name>
    <name type="common">White-rot fungus</name>
    <name type="synonym">Peniophora gigantea</name>
    <dbReference type="NCBI Taxonomy" id="745531"/>
    <lineage>
        <taxon>Eukaryota</taxon>
        <taxon>Fungi</taxon>
        <taxon>Dikarya</taxon>
        <taxon>Basidiomycota</taxon>
        <taxon>Agaricomycotina</taxon>
        <taxon>Agaricomycetes</taxon>
        <taxon>Polyporales</taxon>
        <taxon>Phanerochaetaceae</taxon>
        <taxon>Phlebiopsis</taxon>
    </lineage>
</organism>
<proteinExistence type="predicted"/>
<dbReference type="EMBL" id="KN840520">
    <property type="protein sequence ID" value="KIP06364.1"/>
    <property type="molecule type" value="Genomic_DNA"/>
</dbReference>